<evidence type="ECO:0000313" key="1">
    <source>
        <dbReference type="EMBL" id="KKL84439.1"/>
    </source>
</evidence>
<comment type="caution">
    <text evidence="1">The sequence shown here is derived from an EMBL/GenBank/DDBJ whole genome shotgun (WGS) entry which is preliminary data.</text>
</comment>
<accession>A0A0F9FDG8</accession>
<reference evidence="1" key="1">
    <citation type="journal article" date="2015" name="Nature">
        <title>Complex archaea that bridge the gap between prokaryotes and eukaryotes.</title>
        <authorList>
            <person name="Spang A."/>
            <person name="Saw J.H."/>
            <person name="Jorgensen S.L."/>
            <person name="Zaremba-Niedzwiedzka K."/>
            <person name="Martijn J."/>
            <person name="Lind A.E."/>
            <person name="van Eijk R."/>
            <person name="Schleper C."/>
            <person name="Guy L."/>
            <person name="Ettema T.J."/>
        </authorList>
    </citation>
    <scope>NUCLEOTIDE SEQUENCE</scope>
</reference>
<protein>
    <submittedName>
        <fullName evidence="1">Uncharacterized protein</fullName>
    </submittedName>
</protein>
<name>A0A0F9FDG8_9ZZZZ</name>
<dbReference type="AlphaFoldDB" id="A0A0F9FDG8"/>
<sequence>MKTPYDDDIAAMERKSSAVKSFHWEHSMASLKGKRQGWLDAHEKLLPLLRGMLEIARYYGGSDLEDKALEEHLAIIKQVEEVVKGEGTPGPTR</sequence>
<organism evidence="1">
    <name type="scientific">marine sediment metagenome</name>
    <dbReference type="NCBI Taxonomy" id="412755"/>
    <lineage>
        <taxon>unclassified sequences</taxon>
        <taxon>metagenomes</taxon>
        <taxon>ecological metagenomes</taxon>
    </lineage>
</organism>
<gene>
    <name evidence="1" type="ORF">LCGC14_1964740</name>
</gene>
<dbReference type="EMBL" id="LAZR01021696">
    <property type="protein sequence ID" value="KKL84439.1"/>
    <property type="molecule type" value="Genomic_DNA"/>
</dbReference>
<proteinExistence type="predicted"/>